<feature type="transmembrane region" description="Helical" evidence="1">
    <location>
        <begin position="12"/>
        <end position="30"/>
    </location>
</feature>
<sequence>MKFINKLNPYVFIPLWIILMLILGSTIPTLMTMPSTLACYFGLALAVIFVYLCGVGYMYLRNFVLNDSEDCNDDYKHDSEYKQNDL</sequence>
<keyword evidence="1" id="KW-0812">Transmembrane</keyword>
<organism evidence="2 3">
    <name type="scientific">phage Lak_Megaphage_RVC_JS4_GC31</name>
    <dbReference type="NCBI Taxonomy" id="3109228"/>
    <lineage>
        <taxon>Viruses</taxon>
        <taxon>Duplodnaviria</taxon>
        <taxon>Heunggongvirae</taxon>
        <taxon>Uroviricota</taxon>
        <taxon>Caudoviricetes</taxon>
        <taxon>Caudoviricetes code 15 clade</taxon>
    </lineage>
</organism>
<dbReference type="EMBL" id="OR769222">
    <property type="protein sequence ID" value="WQJ53100.1"/>
    <property type="molecule type" value="Genomic_DNA"/>
</dbReference>
<protein>
    <submittedName>
        <fullName evidence="2">Uncharacterized protein</fullName>
    </submittedName>
</protein>
<dbReference type="Proteomes" id="UP001349343">
    <property type="component" value="Segment"/>
</dbReference>
<evidence type="ECO:0000313" key="2">
    <source>
        <dbReference type="EMBL" id="WQJ53100.1"/>
    </source>
</evidence>
<keyword evidence="1" id="KW-1133">Transmembrane helix</keyword>
<evidence type="ECO:0000313" key="3">
    <source>
        <dbReference type="Proteomes" id="UP001349343"/>
    </source>
</evidence>
<evidence type="ECO:0000256" key="1">
    <source>
        <dbReference type="SAM" id="Phobius"/>
    </source>
</evidence>
<feature type="transmembrane region" description="Helical" evidence="1">
    <location>
        <begin position="37"/>
        <end position="60"/>
    </location>
</feature>
<reference evidence="2 3" key="1">
    <citation type="submission" date="2023-11" db="EMBL/GenBank/DDBJ databases">
        <authorList>
            <person name="Cook R."/>
            <person name="Crisci M."/>
            <person name="Pye H."/>
            <person name="Adriaenssens E."/>
            <person name="Santini J."/>
        </authorList>
    </citation>
    <scope>NUCLEOTIDE SEQUENCE [LARGE SCALE GENOMIC DNA]</scope>
    <source>
        <strain evidence="2">Lak_Megaphage_RVC_JS4_GC31</strain>
    </source>
</reference>
<keyword evidence="3" id="KW-1185">Reference proteome</keyword>
<proteinExistence type="predicted"/>
<accession>A0ABZ0Z4V4</accession>
<name>A0ABZ0Z4V4_9CAUD</name>
<keyword evidence="1" id="KW-0472">Membrane</keyword>